<dbReference type="InterPro" id="IPR032466">
    <property type="entry name" value="Metal_Hydrolase"/>
</dbReference>
<dbReference type="EC" id="3.5.1.91" evidence="3"/>
<organism evidence="3 4">
    <name type="scientific">Legionella busanensis</name>
    <dbReference type="NCBI Taxonomy" id="190655"/>
    <lineage>
        <taxon>Bacteria</taxon>
        <taxon>Pseudomonadati</taxon>
        <taxon>Pseudomonadota</taxon>
        <taxon>Gammaproteobacteria</taxon>
        <taxon>Legionellales</taxon>
        <taxon>Legionellaceae</taxon>
        <taxon>Legionella</taxon>
    </lineage>
</organism>
<feature type="domain" description="Amidohydrolase 3" evidence="2">
    <location>
        <begin position="82"/>
        <end position="571"/>
    </location>
</feature>
<dbReference type="SUPFAM" id="SSF51556">
    <property type="entry name" value="Metallo-dependent hydrolases"/>
    <property type="match status" value="1"/>
</dbReference>
<dbReference type="Gene3D" id="3.10.310.70">
    <property type="match status" value="1"/>
</dbReference>
<feature type="chain" id="PRO_5016895781" evidence="1">
    <location>
        <begin position="20"/>
        <end position="579"/>
    </location>
</feature>
<dbReference type="Pfam" id="PF07969">
    <property type="entry name" value="Amidohydro_3"/>
    <property type="match status" value="1"/>
</dbReference>
<evidence type="ECO:0000259" key="2">
    <source>
        <dbReference type="Pfam" id="PF07969"/>
    </source>
</evidence>
<feature type="signal peptide" evidence="1">
    <location>
        <begin position="1"/>
        <end position="19"/>
    </location>
</feature>
<evidence type="ECO:0000313" key="4">
    <source>
        <dbReference type="Proteomes" id="UP000254794"/>
    </source>
</evidence>
<dbReference type="CDD" id="cd01300">
    <property type="entry name" value="YtcJ_like"/>
    <property type="match status" value="1"/>
</dbReference>
<dbReference type="EMBL" id="UGOD01000005">
    <property type="protein sequence ID" value="STX81509.1"/>
    <property type="molecule type" value="Genomic_DNA"/>
</dbReference>
<dbReference type="RefSeq" id="WP_207385798.1">
    <property type="nucleotide sequence ID" value="NZ_CAAAHP010000008.1"/>
</dbReference>
<keyword evidence="3" id="KW-0378">Hydrolase</keyword>
<dbReference type="PANTHER" id="PTHR22642">
    <property type="entry name" value="IMIDAZOLONEPROPIONASE"/>
    <property type="match status" value="1"/>
</dbReference>
<keyword evidence="4" id="KW-1185">Reference proteome</keyword>
<keyword evidence="1" id="KW-0732">Signal</keyword>
<dbReference type="PANTHER" id="PTHR22642:SF2">
    <property type="entry name" value="PROTEIN LONG AFTER FAR-RED 3"/>
    <property type="match status" value="1"/>
</dbReference>
<evidence type="ECO:0000313" key="3">
    <source>
        <dbReference type="EMBL" id="STX81509.1"/>
    </source>
</evidence>
<gene>
    <name evidence="3" type="primary">nfdA</name>
    <name evidence="3" type="ORF">NCTC13316_03382</name>
</gene>
<name>A0A378KAI1_9GAMM</name>
<evidence type="ECO:0000256" key="1">
    <source>
        <dbReference type="SAM" id="SignalP"/>
    </source>
</evidence>
<dbReference type="Gene3D" id="2.30.40.10">
    <property type="entry name" value="Urease, subunit C, domain 1"/>
    <property type="match status" value="1"/>
</dbReference>
<dbReference type="InterPro" id="IPR013108">
    <property type="entry name" value="Amidohydro_3"/>
</dbReference>
<dbReference type="AlphaFoldDB" id="A0A378KAI1"/>
<reference evidence="3 4" key="1">
    <citation type="submission" date="2018-06" db="EMBL/GenBank/DDBJ databases">
        <authorList>
            <consortium name="Pathogen Informatics"/>
            <person name="Doyle S."/>
        </authorList>
    </citation>
    <scope>NUCLEOTIDE SEQUENCE [LARGE SCALE GENOMIC DNA]</scope>
    <source>
        <strain evidence="3 4">NCTC13316</strain>
    </source>
</reference>
<dbReference type="Proteomes" id="UP000254794">
    <property type="component" value="Unassembled WGS sequence"/>
</dbReference>
<dbReference type="Gene3D" id="3.20.20.140">
    <property type="entry name" value="Metal-dependent hydrolases"/>
    <property type="match status" value="1"/>
</dbReference>
<sequence>MFKPILSVLLIAISPLSWSVDKNDTNPITVFIAKKIITMDPAWPTATAVAVKDGKILSVGSLDDLKPWLTTYPYKLDKTFEQKILLPGFIEPHGHPLIGGTAMSRPLLTYLPTPNPYGPPFPGVKTKAQAMDRLKKYVADHKDPNKPLLVWGYDIIAMGSSLDANELDKVSPTLPLIVWDASEHIAFANTAALNAFHITSNDRQIDGLKLTKKGQPNGQFYGVTAATFILKKVFAATTTPEDAYKNVKFLMDLSHRNGITTTTELTFGIIDFQLEHALYNKYFNNPKTPMRLVAITDAVSASRDKKDQAVDFVKSLQKESTDKLMFKGVKFFSDDAFVSLNMVVENPGYIDGHQGQYITPPNQLAAVISPWWDAGFNIHVHSNGNGGNASTIRALAELMQRKPRFDHRFSVEHYGISTPAMAKTLKQLGGVVSVNPSYLYARAEINEAKIGTERADTAAAFHTLVSAGVPTSLHSDTPVSSPEPLKEVWMVVNRFGLSGKGHGPAERVSLNQALRMITIDAAYTLGVDDKIGSITPGKWADFAVLDNDPYTTPPTDLKDIPVWGTVVSGKIYAANDYRY</sequence>
<accession>A0A378KAI1</accession>
<dbReference type="GO" id="GO:0016810">
    <property type="term" value="F:hydrolase activity, acting on carbon-nitrogen (but not peptide) bonds"/>
    <property type="evidence" value="ECO:0007669"/>
    <property type="project" value="InterPro"/>
</dbReference>
<dbReference type="InterPro" id="IPR033932">
    <property type="entry name" value="YtcJ-like"/>
</dbReference>
<protein>
    <submittedName>
        <fullName evidence="3">N-substituted formamide deformylase</fullName>
        <ecNumber evidence="3">3.5.1.91</ecNumber>
    </submittedName>
</protein>
<dbReference type="SUPFAM" id="SSF51338">
    <property type="entry name" value="Composite domain of metallo-dependent hydrolases"/>
    <property type="match status" value="1"/>
</dbReference>
<dbReference type="InterPro" id="IPR011059">
    <property type="entry name" value="Metal-dep_hydrolase_composite"/>
</dbReference>
<proteinExistence type="predicted"/>